<dbReference type="InterPro" id="IPR036640">
    <property type="entry name" value="ABC1_TM_sf"/>
</dbReference>
<dbReference type="PANTHER" id="PTHR24221:SF654">
    <property type="entry name" value="ATP-BINDING CASSETTE SUB-FAMILY B MEMBER 6"/>
    <property type="match status" value="1"/>
</dbReference>
<dbReference type="AlphaFoldDB" id="A0A174CL40"/>
<keyword evidence="3" id="KW-0547">Nucleotide-binding</keyword>
<dbReference type="PANTHER" id="PTHR24221">
    <property type="entry name" value="ATP-BINDING CASSETTE SUB-FAMILY B"/>
    <property type="match status" value="1"/>
</dbReference>
<protein>
    <submittedName>
        <fullName evidence="10">Putative multidrug export ATP-binding/permease protein SAV1866</fullName>
        <ecNumber evidence="10">3.6.3.-</ecNumber>
    </submittedName>
</protein>
<accession>A0A174CL40</accession>
<evidence type="ECO:0000259" key="9">
    <source>
        <dbReference type="PROSITE" id="PS50929"/>
    </source>
</evidence>
<evidence type="ECO:0000256" key="4">
    <source>
        <dbReference type="ARBA" id="ARBA00022840"/>
    </source>
</evidence>
<dbReference type="EMBL" id="CYZD01000006">
    <property type="protein sequence ID" value="CUO13607.1"/>
    <property type="molecule type" value="Genomic_DNA"/>
</dbReference>
<dbReference type="Gene3D" id="1.20.1560.10">
    <property type="entry name" value="ABC transporter type 1, transmembrane domain"/>
    <property type="match status" value="1"/>
</dbReference>
<evidence type="ECO:0000256" key="5">
    <source>
        <dbReference type="ARBA" id="ARBA00022989"/>
    </source>
</evidence>
<dbReference type="EC" id="3.6.3.-" evidence="10"/>
<evidence type="ECO:0000313" key="11">
    <source>
        <dbReference type="Proteomes" id="UP000095409"/>
    </source>
</evidence>
<dbReference type="SMART" id="SM00382">
    <property type="entry name" value="AAA"/>
    <property type="match status" value="1"/>
</dbReference>
<proteinExistence type="predicted"/>
<dbReference type="InterPro" id="IPR003593">
    <property type="entry name" value="AAA+_ATPase"/>
</dbReference>
<keyword evidence="2 7" id="KW-0812">Transmembrane</keyword>
<evidence type="ECO:0000313" key="10">
    <source>
        <dbReference type="EMBL" id="CUO13607.1"/>
    </source>
</evidence>
<dbReference type="InterPro" id="IPR027417">
    <property type="entry name" value="P-loop_NTPase"/>
</dbReference>
<dbReference type="GO" id="GO:0140359">
    <property type="term" value="F:ABC-type transporter activity"/>
    <property type="evidence" value="ECO:0007669"/>
    <property type="project" value="InterPro"/>
</dbReference>
<comment type="subcellular location">
    <subcellularLocation>
        <location evidence="1">Cell membrane</location>
        <topology evidence="1">Multi-pass membrane protein</topology>
    </subcellularLocation>
</comment>
<dbReference type="InterPro" id="IPR011527">
    <property type="entry name" value="ABC1_TM_dom"/>
</dbReference>
<keyword evidence="5 7" id="KW-1133">Transmembrane helix</keyword>
<sequence>MKRWIKKIIVRIREGYLKEIYKETVWMYQYVKRYWFSICFYILAGVFGTVMGLGSSVVSKYLIDAVTGVRKDKILLFAVLIICMTAAGIISNAVISRISARINVVIQNEIQADIFQKLLYTEWKELQQFRSGDLLNRLSNDAVQVASGVISWIPNSITKLVQFIGAFAIIFYYDPVMAGIALLSAPVTVIFSRKFMGKMRTYNNEMREMTSSLMSFQDDTFQNIQTVKALDLTGVFEKKLQSLQNRYKEKMLDYNKFTVYTSSFMSAIGTGVSYICFGWSVYRLWSGYITTGTLLMFFQMANSLSSSFSSLIQIIPAAINAATCAGRLMSVSELEKENALDMEKVDRILEKEYKGITIELKEVNIHYKDGENVIHRGDFIANAGEITAVVGPSGEGKTTLIRVLLGLLHPMEGRAELKNAEGIKCRLSAGTREFFSYVPQGNTIFAGSIAENMRMVKEDATDEEIREVLEMACAYDFVKKLPKGMETVVGEKGSGLSEGQAQRLAIARALLKNAPVLILDEATSALDIDTEERVLKNIMKKEKGRTCVVTTHRPSVLSVSDHIYEIRESHLKKLK</sequence>
<evidence type="ECO:0000259" key="8">
    <source>
        <dbReference type="PROSITE" id="PS50893"/>
    </source>
</evidence>
<feature type="domain" description="ABC transmembrane type-1" evidence="9">
    <location>
        <begin position="42"/>
        <end position="320"/>
    </location>
</feature>
<dbReference type="PROSITE" id="PS50929">
    <property type="entry name" value="ABC_TM1F"/>
    <property type="match status" value="1"/>
</dbReference>
<evidence type="ECO:0000256" key="7">
    <source>
        <dbReference type="SAM" id="Phobius"/>
    </source>
</evidence>
<dbReference type="GO" id="GO:0005886">
    <property type="term" value="C:plasma membrane"/>
    <property type="evidence" value="ECO:0007669"/>
    <property type="project" value="UniProtKB-SubCell"/>
</dbReference>
<organism evidence="10 11">
    <name type="scientific">Blautia obeum</name>
    <dbReference type="NCBI Taxonomy" id="40520"/>
    <lineage>
        <taxon>Bacteria</taxon>
        <taxon>Bacillati</taxon>
        <taxon>Bacillota</taxon>
        <taxon>Clostridia</taxon>
        <taxon>Lachnospirales</taxon>
        <taxon>Lachnospiraceae</taxon>
        <taxon>Blautia</taxon>
    </lineage>
</organism>
<keyword evidence="6 7" id="KW-0472">Membrane</keyword>
<name>A0A174CL40_9FIRM</name>
<evidence type="ECO:0000256" key="1">
    <source>
        <dbReference type="ARBA" id="ARBA00004651"/>
    </source>
</evidence>
<dbReference type="SUPFAM" id="SSF52540">
    <property type="entry name" value="P-loop containing nucleoside triphosphate hydrolases"/>
    <property type="match status" value="1"/>
</dbReference>
<dbReference type="InterPro" id="IPR003439">
    <property type="entry name" value="ABC_transporter-like_ATP-bd"/>
</dbReference>
<feature type="transmembrane region" description="Helical" evidence="7">
    <location>
        <begin position="257"/>
        <end position="282"/>
    </location>
</feature>
<dbReference type="Pfam" id="PF00005">
    <property type="entry name" value="ABC_tran"/>
    <property type="match status" value="1"/>
</dbReference>
<reference evidence="10 11" key="1">
    <citation type="submission" date="2015-09" db="EMBL/GenBank/DDBJ databases">
        <authorList>
            <consortium name="Pathogen Informatics"/>
        </authorList>
    </citation>
    <scope>NUCLEOTIDE SEQUENCE [LARGE SCALE GENOMIC DNA]</scope>
    <source>
        <strain evidence="10 11">2789STDY5608837</strain>
    </source>
</reference>
<evidence type="ECO:0000256" key="3">
    <source>
        <dbReference type="ARBA" id="ARBA00022741"/>
    </source>
</evidence>
<dbReference type="Pfam" id="PF00664">
    <property type="entry name" value="ABC_membrane"/>
    <property type="match status" value="1"/>
</dbReference>
<keyword evidence="10" id="KW-0378">Hydrolase</keyword>
<dbReference type="GO" id="GO:0005524">
    <property type="term" value="F:ATP binding"/>
    <property type="evidence" value="ECO:0007669"/>
    <property type="project" value="UniProtKB-KW"/>
</dbReference>
<evidence type="ECO:0000256" key="2">
    <source>
        <dbReference type="ARBA" id="ARBA00022692"/>
    </source>
</evidence>
<evidence type="ECO:0000256" key="6">
    <source>
        <dbReference type="ARBA" id="ARBA00023136"/>
    </source>
</evidence>
<feature type="transmembrane region" description="Helical" evidence="7">
    <location>
        <begin position="74"/>
        <end position="95"/>
    </location>
</feature>
<dbReference type="CDD" id="cd07346">
    <property type="entry name" value="ABC_6TM_exporters"/>
    <property type="match status" value="1"/>
</dbReference>
<feature type="transmembrane region" description="Helical" evidence="7">
    <location>
        <begin position="34"/>
        <end position="53"/>
    </location>
</feature>
<dbReference type="GO" id="GO:0034040">
    <property type="term" value="F:ATPase-coupled lipid transmembrane transporter activity"/>
    <property type="evidence" value="ECO:0007669"/>
    <property type="project" value="TreeGrafter"/>
</dbReference>
<feature type="transmembrane region" description="Helical" evidence="7">
    <location>
        <begin position="288"/>
        <end position="305"/>
    </location>
</feature>
<dbReference type="Gene3D" id="3.40.50.300">
    <property type="entry name" value="P-loop containing nucleotide triphosphate hydrolases"/>
    <property type="match status" value="1"/>
</dbReference>
<feature type="domain" description="ABC transporter" evidence="8">
    <location>
        <begin position="358"/>
        <end position="574"/>
    </location>
</feature>
<feature type="transmembrane region" description="Helical" evidence="7">
    <location>
        <begin position="163"/>
        <end position="191"/>
    </location>
</feature>
<dbReference type="RefSeq" id="WP_227233908.1">
    <property type="nucleotide sequence ID" value="NZ_CYZD01000006.1"/>
</dbReference>
<keyword evidence="4 10" id="KW-0067">ATP-binding</keyword>
<gene>
    <name evidence="10" type="ORF">ERS852394_01540</name>
</gene>
<dbReference type="InterPro" id="IPR039421">
    <property type="entry name" value="Type_1_exporter"/>
</dbReference>
<dbReference type="SUPFAM" id="SSF90123">
    <property type="entry name" value="ABC transporter transmembrane region"/>
    <property type="match status" value="1"/>
</dbReference>
<dbReference type="GO" id="GO:0016887">
    <property type="term" value="F:ATP hydrolysis activity"/>
    <property type="evidence" value="ECO:0007669"/>
    <property type="project" value="InterPro"/>
</dbReference>
<dbReference type="Proteomes" id="UP000095409">
    <property type="component" value="Unassembled WGS sequence"/>
</dbReference>
<dbReference type="PROSITE" id="PS50893">
    <property type="entry name" value="ABC_TRANSPORTER_2"/>
    <property type="match status" value="1"/>
</dbReference>